<dbReference type="EMBL" id="SSOB01000050">
    <property type="protein sequence ID" value="THF73730.1"/>
    <property type="molecule type" value="Genomic_DNA"/>
</dbReference>
<feature type="coiled-coil region" evidence="1">
    <location>
        <begin position="122"/>
        <end position="213"/>
    </location>
</feature>
<dbReference type="AlphaFoldDB" id="A0A4S4BGX8"/>
<organism evidence="3 4">
    <name type="scientific">Cohnella fermenti</name>
    <dbReference type="NCBI Taxonomy" id="2565925"/>
    <lineage>
        <taxon>Bacteria</taxon>
        <taxon>Bacillati</taxon>
        <taxon>Bacillota</taxon>
        <taxon>Bacilli</taxon>
        <taxon>Bacillales</taxon>
        <taxon>Paenibacillaceae</taxon>
        <taxon>Cohnella</taxon>
    </lineage>
</organism>
<dbReference type="Proteomes" id="UP000310636">
    <property type="component" value="Unassembled WGS sequence"/>
</dbReference>
<keyword evidence="1" id="KW-0175">Coiled coil</keyword>
<proteinExistence type="predicted"/>
<feature type="transmembrane region" description="Helical" evidence="2">
    <location>
        <begin position="6"/>
        <end position="27"/>
    </location>
</feature>
<keyword evidence="2" id="KW-0812">Transmembrane</keyword>
<reference evidence="3 4" key="1">
    <citation type="submission" date="2019-04" db="EMBL/GenBank/DDBJ databases">
        <title>Cohnella sp. nov. isolated from preserved vegetables.</title>
        <authorList>
            <person name="Lin S.-Y."/>
            <person name="Hung M.-H."/>
            <person name="Young C.-C."/>
        </authorList>
    </citation>
    <scope>NUCLEOTIDE SEQUENCE [LARGE SCALE GENOMIC DNA]</scope>
    <source>
        <strain evidence="3 4">CC-MHH1044</strain>
    </source>
</reference>
<dbReference type="RefSeq" id="WP_136373131.1">
    <property type="nucleotide sequence ID" value="NZ_SSOB01000050.1"/>
</dbReference>
<sequence>MSTTGIVLIAALVAVVFFVLWVQYGLTSGLLRREKKRAGEMLVRLSSLILSSEFEEADSGLVQGRTKDSLSDLERSVLAAREKAEALQLKLEGSRAKFLSLFGKYSEAKKLQYEGNEIANQLDRFKRQMLMMEKAADEARRLLEQARRDSEEVAKTVEEISRRTRYPLDDFRNKLERIDGEIRKAGEANLFDAVQAKEQAQETQTLIADLQVKTTDFEKNVGLLDDIKRRIDREAALLKARIEKDDSLNANRGLLANLKQVELMIADLEAMMSRGETVNLRAAAVDIDRLLKDTTYTIEGVRY</sequence>
<gene>
    <name evidence="3" type="ORF">E6C55_27965</name>
</gene>
<evidence type="ECO:0000256" key="1">
    <source>
        <dbReference type="SAM" id="Coils"/>
    </source>
</evidence>
<evidence type="ECO:0000313" key="4">
    <source>
        <dbReference type="Proteomes" id="UP000310636"/>
    </source>
</evidence>
<name>A0A4S4BGX8_9BACL</name>
<dbReference type="OrthoDB" id="9822364at2"/>
<accession>A0A4S4BGX8</accession>
<evidence type="ECO:0000256" key="2">
    <source>
        <dbReference type="SAM" id="Phobius"/>
    </source>
</evidence>
<comment type="caution">
    <text evidence="3">The sequence shown here is derived from an EMBL/GenBank/DDBJ whole genome shotgun (WGS) entry which is preliminary data.</text>
</comment>
<keyword evidence="2" id="KW-1133">Transmembrane helix</keyword>
<feature type="coiled-coil region" evidence="1">
    <location>
        <begin position="70"/>
        <end position="97"/>
    </location>
</feature>
<evidence type="ECO:0000313" key="3">
    <source>
        <dbReference type="EMBL" id="THF73730.1"/>
    </source>
</evidence>
<keyword evidence="2" id="KW-0472">Membrane</keyword>
<keyword evidence="4" id="KW-1185">Reference proteome</keyword>
<protein>
    <submittedName>
        <fullName evidence="3">Uncharacterized protein</fullName>
    </submittedName>
</protein>